<dbReference type="Gene3D" id="3.40.1350.10">
    <property type="match status" value="1"/>
</dbReference>
<keyword evidence="8" id="KW-0378">Hydrolase</keyword>
<evidence type="ECO:0000256" key="10">
    <source>
        <dbReference type="ARBA" id="ARBA00023172"/>
    </source>
</evidence>
<evidence type="ECO:0000256" key="2">
    <source>
        <dbReference type="ARBA" id="ARBA00004496"/>
    </source>
</evidence>
<protein>
    <recommendedName>
        <fullName evidence="13">Holliday junction resolvase RecU</fullName>
    </recommendedName>
</protein>
<evidence type="ECO:0000256" key="5">
    <source>
        <dbReference type="ARBA" id="ARBA00022723"/>
    </source>
</evidence>
<organism evidence="14 15">
    <name type="scientific">Eisenbergiella porci</name>
    <dbReference type="NCBI Taxonomy" id="2652274"/>
    <lineage>
        <taxon>Bacteria</taxon>
        <taxon>Bacillati</taxon>
        <taxon>Bacillota</taxon>
        <taxon>Clostridia</taxon>
        <taxon>Lachnospirales</taxon>
        <taxon>Lachnospiraceae</taxon>
        <taxon>Eisenbergiella</taxon>
    </lineage>
</organism>
<comment type="similarity">
    <text evidence="12">Belongs to the RecU family.</text>
</comment>
<dbReference type="InterPro" id="IPR004612">
    <property type="entry name" value="Resolv_RecU"/>
</dbReference>
<evidence type="ECO:0000256" key="13">
    <source>
        <dbReference type="ARBA" id="ARBA00029523"/>
    </source>
</evidence>
<dbReference type="Pfam" id="PF03838">
    <property type="entry name" value="RecU"/>
    <property type="match status" value="1"/>
</dbReference>
<dbReference type="GeneID" id="86055283"/>
<evidence type="ECO:0000256" key="9">
    <source>
        <dbReference type="ARBA" id="ARBA00022842"/>
    </source>
</evidence>
<reference evidence="14 15" key="1">
    <citation type="submission" date="2019-08" db="EMBL/GenBank/DDBJ databases">
        <title>In-depth cultivation of the pig gut microbiome towards novel bacterial diversity and tailored functional studies.</title>
        <authorList>
            <person name="Wylensek D."/>
            <person name="Hitch T.C.A."/>
            <person name="Clavel T."/>
        </authorList>
    </citation>
    <scope>NUCLEOTIDE SEQUENCE [LARGE SCALE GENOMIC DNA]</scope>
    <source>
        <strain evidence="14 15">WCA-389-WT-23B</strain>
    </source>
</reference>
<evidence type="ECO:0000256" key="3">
    <source>
        <dbReference type="ARBA" id="ARBA00022490"/>
    </source>
</evidence>
<keyword evidence="3" id="KW-0963">Cytoplasm</keyword>
<accession>A0A6N7WL43</accession>
<gene>
    <name evidence="14" type="ORF">FYJ45_19815</name>
</gene>
<evidence type="ECO:0000256" key="8">
    <source>
        <dbReference type="ARBA" id="ARBA00022801"/>
    </source>
</evidence>
<evidence type="ECO:0000256" key="4">
    <source>
        <dbReference type="ARBA" id="ARBA00022722"/>
    </source>
</evidence>
<comment type="cofactor">
    <cofactor evidence="1">
        <name>Mg(2+)</name>
        <dbReference type="ChEBI" id="CHEBI:18420"/>
    </cofactor>
</comment>
<dbReference type="GO" id="GO:0046872">
    <property type="term" value="F:metal ion binding"/>
    <property type="evidence" value="ECO:0007669"/>
    <property type="project" value="UniProtKB-KW"/>
</dbReference>
<dbReference type="AlphaFoldDB" id="A0A6N7WL43"/>
<evidence type="ECO:0000256" key="12">
    <source>
        <dbReference type="ARBA" id="ARBA00023447"/>
    </source>
</evidence>
<dbReference type="Proteomes" id="UP000436047">
    <property type="component" value="Unassembled WGS sequence"/>
</dbReference>
<name>A0A6N7WL43_9FIRM</name>
<dbReference type="EMBL" id="VUMI01000038">
    <property type="protein sequence ID" value="MSS90444.1"/>
    <property type="molecule type" value="Genomic_DNA"/>
</dbReference>
<keyword evidence="9" id="KW-0460">Magnesium</keyword>
<keyword evidence="10" id="KW-0233">DNA recombination</keyword>
<keyword evidence="4" id="KW-0540">Nuclease</keyword>
<keyword evidence="7" id="KW-0227">DNA damage</keyword>
<proteinExistence type="inferred from homology"/>
<sequence>MAAKGKNREGYPDPTASEAIGKVANYERRIKGRQSRIAGEHFESMLQASLDFYRDLNLAYIEKTPEPMKPIRPIGAGRFEACYTKSGQPDFKGTLTGGRSIVFEAKHTDGDRIEASRLTEEQIKALETHYQLGAAAFVVVSIGLQDFYRIPWEVWRDMEKIYGHKHIKQTELEPFRVAYMAGVIKVLDGVELEYGEEGETDGNQ</sequence>
<dbReference type="GO" id="GO:0005737">
    <property type="term" value="C:cytoplasm"/>
    <property type="evidence" value="ECO:0007669"/>
    <property type="project" value="UniProtKB-SubCell"/>
</dbReference>
<dbReference type="GO" id="GO:0003676">
    <property type="term" value="F:nucleic acid binding"/>
    <property type="evidence" value="ECO:0007669"/>
    <property type="project" value="InterPro"/>
</dbReference>
<keyword evidence="11" id="KW-0234">DNA repair</keyword>
<dbReference type="InterPro" id="IPR011335">
    <property type="entry name" value="Restrct_endonuc-II-like"/>
</dbReference>
<evidence type="ECO:0000256" key="7">
    <source>
        <dbReference type="ARBA" id="ARBA00022763"/>
    </source>
</evidence>
<dbReference type="InterPro" id="IPR011856">
    <property type="entry name" value="tRNA_endonuc-like_dom_sf"/>
</dbReference>
<dbReference type="GO" id="GO:0006281">
    <property type="term" value="P:DNA repair"/>
    <property type="evidence" value="ECO:0007669"/>
    <property type="project" value="UniProtKB-KW"/>
</dbReference>
<keyword evidence="6" id="KW-0255">Endonuclease</keyword>
<dbReference type="GO" id="GO:0006310">
    <property type="term" value="P:DNA recombination"/>
    <property type="evidence" value="ECO:0007669"/>
    <property type="project" value="UniProtKB-KW"/>
</dbReference>
<comment type="subcellular location">
    <subcellularLocation>
        <location evidence="2">Cytoplasm</location>
    </subcellularLocation>
</comment>
<evidence type="ECO:0000256" key="1">
    <source>
        <dbReference type="ARBA" id="ARBA00001946"/>
    </source>
</evidence>
<evidence type="ECO:0000256" key="6">
    <source>
        <dbReference type="ARBA" id="ARBA00022759"/>
    </source>
</evidence>
<keyword evidence="15" id="KW-1185">Reference proteome</keyword>
<evidence type="ECO:0000313" key="15">
    <source>
        <dbReference type="Proteomes" id="UP000436047"/>
    </source>
</evidence>
<dbReference type="GO" id="GO:0016787">
    <property type="term" value="F:hydrolase activity"/>
    <property type="evidence" value="ECO:0007669"/>
    <property type="project" value="UniProtKB-KW"/>
</dbReference>
<keyword evidence="5" id="KW-0479">Metal-binding</keyword>
<dbReference type="GO" id="GO:0004519">
    <property type="term" value="F:endonuclease activity"/>
    <property type="evidence" value="ECO:0007669"/>
    <property type="project" value="UniProtKB-KW"/>
</dbReference>
<evidence type="ECO:0000256" key="11">
    <source>
        <dbReference type="ARBA" id="ARBA00023204"/>
    </source>
</evidence>
<dbReference type="SUPFAM" id="SSF52980">
    <property type="entry name" value="Restriction endonuclease-like"/>
    <property type="match status" value="1"/>
</dbReference>
<dbReference type="RefSeq" id="WP_154466921.1">
    <property type="nucleotide sequence ID" value="NZ_VUMI01000038.1"/>
</dbReference>
<comment type="caution">
    <text evidence="14">The sequence shown here is derived from an EMBL/GenBank/DDBJ whole genome shotgun (WGS) entry which is preliminary data.</text>
</comment>
<evidence type="ECO:0000313" key="14">
    <source>
        <dbReference type="EMBL" id="MSS90444.1"/>
    </source>
</evidence>